<reference evidence="7 8" key="1">
    <citation type="submission" date="2016-05" db="EMBL/GenBank/DDBJ databases">
        <title>Comparative genomics of biotechnologically important yeasts.</title>
        <authorList>
            <consortium name="DOE Joint Genome Institute"/>
            <person name="Riley R."/>
            <person name="Haridas S."/>
            <person name="Wolfe K.H."/>
            <person name="Lopes M.R."/>
            <person name="Hittinger C.T."/>
            <person name="Goker M."/>
            <person name="Salamov A."/>
            <person name="Wisecaver J."/>
            <person name="Long T.M."/>
            <person name="Aerts A.L."/>
            <person name="Barry K."/>
            <person name="Choi C."/>
            <person name="Clum A."/>
            <person name="Coughlan A.Y."/>
            <person name="Deshpande S."/>
            <person name="Douglass A.P."/>
            <person name="Hanson S.J."/>
            <person name="Klenk H.-P."/>
            <person name="LaButti K."/>
            <person name="Lapidus A."/>
            <person name="Lindquist E."/>
            <person name="Lipzen A."/>
            <person name="Meier-kolthoff J.P."/>
            <person name="Ohm R.A."/>
            <person name="Otillar R.P."/>
            <person name="Pangilinan J."/>
            <person name="Peng Y."/>
            <person name="Rokas A."/>
            <person name="Rosa C.A."/>
            <person name="Scheuner C."/>
            <person name="Sibirny A.A."/>
            <person name="Slot J.C."/>
            <person name="Stielow J.B."/>
            <person name="Sun H."/>
            <person name="Kurtzman C.P."/>
            <person name="Blackwell M."/>
            <person name="Grigoriev I.V."/>
            <person name="Jeffries T.W."/>
        </authorList>
    </citation>
    <scope>NUCLEOTIDE SEQUENCE [LARGE SCALE GENOMIC DNA]</scope>
    <source>
        <strain evidence="7 8">NRRL YB-4993</strain>
    </source>
</reference>
<evidence type="ECO:0000256" key="3">
    <source>
        <dbReference type="ARBA" id="ARBA00022692"/>
    </source>
</evidence>
<dbReference type="GO" id="GO:0072546">
    <property type="term" value="C:EMC complex"/>
    <property type="evidence" value="ECO:0007669"/>
    <property type="project" value="TreeGrafter"/>
</dbReference>
<keyword evidence="3" id="KW-0812">Transmembrane</keyword>
<feature type="signal peptide" evidence="6">
    <location>
        <begin position="1"/>
        <end position="16"/>
    </location>
</feature>
<proteinExistence type="inferred from homology"/>
<feature type="chain" id="PRO_5008291829" description="Membrane magnesium transporter" evidence="6">
    <location>
        <begin position="17"/>
        <end position="121"/>
    </location>
</feature>
<keyword evidence="8" id="KW-1185">Reference proteome</keyword>
<evidence type="ECO:0000256" key="4">
    <source>
        <dbReference type="ARBA" id="ARBA00022989"/>
    </source>
</evidence>
<evidence type="ECO:0000256" key="1">
    <source>
        <dbReference type="ARBA" id="ARBA00004127"/>
    </source>
</evidence>
<dbReference type="InterPro" id="IPR053279">
    <property type="entry name" value="EMC_subunit"/>
</dbReference>
<keyword evidence="4" id="KW-1133">Transmembrane helix</keyword>
<name>A0A1A0HJE2_9ASCO</name>
<dbReference type="AlphaFoldDB" id="A0A1A0HJE2"/>
<comment type="subcellular location">
    <subcellularLocation>
        <location evidence="1">Endomembrane system</location>
        <topology evidence="1">Multi-pass membrane protein</topology>
    </subcellularLocation>
</comment>
<sequence length="121" mass="13821">MLSILGFMLLLHAAYSSYEHHQLLKGVTVIPRDIIYEMLLGLVLLNFGTIQSLKNSDRLAVISAQIISPPNKYLGPISISEAVLTNNSLEISAYEILESRVELMDIRRSREDYLNWVRFQK</sequence>
<dbReference type="OrthoDB" id="44756at2759"/>
<comment type="caution">
    <text evidence="7">The sequence shown here is derived from an EMBL/GenBank/DDBJ whole genome shotgun (WGS) entry which is preliminary data.</text>
</comment>
<protein>
    <recommendedName>
        <fullName evidence="9">Membrane magnesium transporter</fullName>
    </recommendedName>
</protein>
<comment type="similarity">
    <text evidence="2">Belongs to the membrane magnesium transporter (TC 1.A.67) family.</text>
</comment>
<dbReference type="InterPro" id="IPR018937">
    <property type="entry name" value="MMgT"/>
</dbReference>
<organism evidence="7 8">
    <name type="scientific">Metschnikowia bicuspidata var. bicuspidata NRRL YB-4993</name>
    <dbReference type="NCBI Taxonomy" id="869754"/>
    <lineage>
        <taxon>Eukaryota</taxon>
        <taxon>Fungi</taxon>
        <taxon>Dikarya</taxon>
        <taxon>Ascomycota</taxon>
        <taxon>Saccharomycotina</taxon>
        <taxon>Pichiomycetes</taxon>
        <taxon>Metschnikowiaceae</taxon>
        <taxon>Metschnikowia</taxon>
    </lineage>
</organism>
<keyword evidence="5" id="KW-0472">Membrane</keyword>
<evidence type="ECO:0008006" key="9">
    <source>
        <dbReference type="Google" id="ProtNLM"/>
    </source>
</evidence>
<dbReference type="GO" id="GO:0034975">
    <property type="term" value="P:protein folding in endoplasmic reticulum"/>
    <property type="evidence" value="ECO:0007669"/>
    <property type="project" value="TreeGrafter"/>
</dbReference>
<dbReference type="PANTHER" id="PTHR28144:SF1">
    <property type="entry name" value="ER MEMBRANE PROTEIN COMPLEX SUBUNIT 5"/>
    <property type="match status" value="1"/>
</dbReference>
<dbReference type="EMBL" id="LXTC01000001">
    <property type="protein sequence ID" value="OBA23958.1"/>
    <property type="molecule type" value="Genomic_DNA"/>
</dbReference>
<evidence type="ECO:0000256" key="2">
    <source>
        <dbReference type="ARBA" id="ARBA00006109"/>
    </source>
</evidence>
<dbReference type="STRING" id="869754.A0A1A0HJE2"/>
<dbReference type="RefSeq" id="XP_018714439.1">
    <property type="nucleotide sequence ID" value="XM_018855616.1"/>
</dbReference>
<dbReference type="PANTHER" id="PTHR28144">
    <property type="entry name" value="ER MEMBRANE PROTEIN COMPLEX SUBUNIT 5"/>
    <property type="match status" value="1"/>
</dbReference>
<dbReference type="Proteomes" id="UP000092555">
    <property type="component" value="Unassembled WGS sequence"/>
</dbReference>
<dbReference type="GeneID" id="30028592"/>
<evidence type="ECO:0000256" key="5">
    <source>
        <dbReference type="ARBA" id="ARBA00023136"/>
    </source>
</evidence>
<evidence type="ECO:0000313" key="8">
    <source>
        <dbReference type="Proteomes" id="UP000092555"/>
    </source>
</evidence>
<keyword evidence="6" id="KW-0732">Signal</keyword>
<gene>
    <name evidence="7" type="ORF">METBIDRAFT_30316</name>
</gene>
<evidence type="ECO:0000313" key="7">
    <source>
        <dbReference type="EMBL" id="OBA23958.1"/>
    </source>
</evidence>
<accession>A0A1A0HJE2</accession>
<evidence type="ECO:0000256" key="6">
    <source>
        <dbReference type="SAM" id="SignalP"/>
    </source>
</evidence>
<dbReference type="Pfam" id="PF10270">
    <property type="entry name" value="MMgT"/>
    <property type="match status" value="1"/>
</dbReference>